<dbReference type="EMBL" id="CAACXN010000010">
    <property type="protein sequence ID" value="VEW10811.1"/>
    <property type="molecule type" value="Genomic_DNA"/>
</dbReference>
<evidence type="ECO:0000256" key="1">
    <source>
        <dbReference type="SAM" id="Phobius"/>
    </source>
</evidence>
<gene>
    <name evidence="2" type="ORF">NCTC12391_00385</name>
</gene>
<proteinExistence type="predicted"/>
<dbReference type="RefSeq" id="WP_190246594.1">
    <property type="nucleotide sequence ID" value="NZ_CAACXN010000010.1"/>
</dbReference>
<evidence type="ECO:0000313" key="3">
    <source>
        <dbReference type="Proteomes" id="UP000386281"/>
    </source>
</evidence>
<sequence length="272" mass="29709">MTGKPRTKLRDRWALRVFRRLSFLQRISALSLLGLGIALLLTGVRYIWALSEWAIARSRGPEEACEGLYSMGRVEEIAIINRAPSGYICEATFADGSIGTQDFTQSAPELLFWSVAFAVISVVTLIGVLIAVLVGALFRVLLSTTSRRPALWGVALVTAASLLIPWIYLFLYVQWQAGERSMSGMVCPTSVNGLEVYTFSISPALLPPHLTCTGHTSDGAEFSTTNYGIPFGLFIIVIVLFVAGLGLIVTSRFLPKRGDLSDTSRVPQPIEH</sequence>
<evidence type="ECO:0000313" key="2">
    <source>
        <dbReference type="EMBL" id="VEW10811.1"/>
    </source>
</evidence>
<accession>A0A449CZM6</accession>
<reference evidence="2 3" key="1">
    <citation type="submission" date="2019-02" db="EMBL/GenBank/DDBJ databases">
        <authorList>
            <consortium name="Pathogen Informatics"/>
        </authorList>
    </citation>
    <scope>NUCLEOTIDE SEQUENCE [LARGE SCALE GENOMIC DNA]</scope>
    <source>
        <strain evidence="2 3">3012STDY7078520</strain>
    </source>
</reference>
<keyword evidence="1" id="KW-0472">Membrane</keyword>
<feature type="transmembrane region" description="Helical" evidence="1">
    <location>
        <begin position="21"/>
        <end position="48"/>
    </location>
</feature>
<dbReference type="Proteomes" id="UP000386281">
    <property type="component" value="Unassembled WGS sequence"/>
</dbReference>
<keyword evidence="1" id="KW-0812">Transmembrane</keyword>
<protein>
    <submittedName>
        <fullName evidence="2">Uncharacterized protein</fullName>
    </submittedName>
</protein>
<feature type="transmembrane region" description="Helical" evidence="1">
    <location>
        <begin position="150"/>
        <end position="175"/>
    </location>
</feature>
<keyword evidence="1" id="KW-1133">Transmembrane helix</keyword>
<feature type="transmembrane region" description="Helical" evidence="1">
    <location>
        <begin position="227"/>
        <end position="249"/>
    </location>
</feature>
<organism evidence="2 3">
    <name type="scientific">Brevibacterium casei</name>
    <dbReference type="NCBI Taxonomy" id="33889"/>
    <lineage>
        <taxon>Bacteria</taxon>
        <taxon>Bacillati</taxon>
        <taxon>Actinomycetota</taxon>
        <taxon>Actinomycetes</taxon>
        <taxon>Micrococcales</taxon>
        <taxon>Brevibacteriaceae</taxon>
        <taxon>Brevibacterium</taxon>
    </lineage>
</organism>
<dbReference type="AlphaFoldDB" id="A0A449CZM6"/>
<feature type="transmembrane region" description="Helical" evidence="1">
    <location>
        <begin position="110"/>
        <end position="138"/>
    </location>
</feature>
<name>A0A449CZM6_9MICO</name>